<dbReference type="GO" id="GO:0006310">
    <property type="term" value="P:DNA recombination"/>
    <property type="evidence" value="ECO:0007669"/>
    <property type="project" value="UniProtKB-KW"/>
</dbReference>
<accession>A0A1L3I0N0</accession>
<protein>
    <submittedName>
        <fullName evidence="2">Phage integrase-like protein</fullName>
    </submittedName>
</protein>
<dbReference type="KEGG" id="php:PhaeoP97_00212"/>
<dbReference type="Gene3D" id="1.10.443.10">
    <property type="entry name" value="Intergrase catalytic core"/>
    <property type="match status" value="1"/>
</dbReference>
<evidence type="ECO:0000313" key="3">
    <source>
        <dbReference type="Proteomes" id="UP000183859"/>
    </source>
</evidence>
<dbReference type="InterPro" id="IPR011010">
    <property type="entry name" value="DNA_brk_join_enz"/>
</dbReference>
<dbReference type="RefSeq" id="WP_072503491.1">
    <property type="nucleotide sequence ID" value="NZ_CP016364.1"/>
</dbReference>
<dbReference type="EMBL" id="CP016364">
    <property type="protein sequence ID" value="APG45664.1"/>
    <property type="molecule type" value="Genomic_DNA"/>
</dbReference>
<dbReference type="SUPFAM" id="SSF56349">
    <property type="entry name" value="DNA breaking-rejoining enzymes"/>
    <property type="match status" value="1"/>
</dbReference>
<reference evidence="3" key="1">
    <citation type="submission" date="2016-07" db="EMBL/GenBank/DDBJ databases">
        <title>Phaeobacter portensis sp. nov., a tropodithietic acid producing bacterium isolated from a German harbor.</title>
        <authorList>
            <person name="Freese H.M."/>
            <person name="Bunk B."/>
            <person name="Breider S."/>
            <person name="Brinkhoff T."/>
        </authorList>
    </citation>
    <scope>NUCLEOTIDE SEQUENCE [LARGE SCALE GENOMIC DNA]</scope>
    <source>
        <strain evidence="3">P97</strain>
    </source>
</reference>
<dbReference type="Proteomes" id="UP000183859">
    <property type="component" value="Chromosome"/>
</dbReference>
<evidence type="ECO:0000256" key="1">
    <source>
        <dbReference type="ARBA" id="ARBA00023172"/>
    </source>
</evidence>
<keyword evidence="1" id="KW-0233">DNA recombination</keyword>
<dbReference type="OrthoDB" id="7222937at2"/>
<dbReference type="GO" id="GO:0015074">
    <property type="term" value="P:DNA integration"/>
    <property type="evidence" value="ECO:0007669"/>
    <property type="project" value="InterPro"/>
</dbReference>
<organism evidence="2 3">
    <name type="scientific">Phaeobacter porticola</name>
    <dbReference type="NCBI Taxonomy" id="1844006"/>
    <lineage>
        <taxon>Bacteria</taxon>
        <taxon>Pseudomonadati</taxon>
        <taxon>Pseudomonadota</taxon>
        <taxon>Alphaproteobacteria</taxon>
        <taxon>Rhodobacterales</taxon>
        <taxon>Roseobacteraceae</taxon>
        <taxon>Phaeobacter</taxon>
    </lineage>
</organism>
<proteinExistence type="predicted"/>
<gene>
    <name evidence="2" type="ORF">PhaeoP97_00212</name>
</gene>
<dbReference type="InterPro" id="IPR013762">
    <property type="entry name" value="Integrase-like_cat_sf"/>
</dbReference>
<dbReference type="GO" id="GO:0003677">
    <property type="term" value="F:DNA binding"/>
    <property type="evidence" value="ECO:0007669"/>
    <property type="project" value="InterPro"/>
</dbReference>
<dbReference type="AlphaFoldDB" id="A0A1L3I0N0"/>
<sequence length="442" mass="49945">MGITCDRGRWYWVKRIPNRFYGLVLGADGKPVKQVRQALHTADRLEAQIRGSQIEVERLAEWEALAAGNTDSAKRHYEAAQGLARARGYSYRLMSEMANSDPKELAERILSVSGSSHSSRVAARALVGTIDEVLPTLLEMRDDYFEMTKSRHLKKSERQYHRWKLPRNRAVKNFIDVVSQRDAQGKPVLVSIDRYTPDDTLKFRNWWAERLEAEGLDIETPNKDFGHLAEMFGTWAKLKKRDMPNPFAGLRFENRRNKNKTKHPPFSRSWVEGRLLADGALDGMNDEQRDIFLMTINTGVRPSEITDAPLSDFVLDGPVPFLRVAPHGRELKVAHTERDIPLLGISLEAAKRIVGRGGIERYAQNAGSWSAAANKYLRTNALKETPNHVAYSVRHYVEDELLAAGVDDRVRADILGHEYKRPSYGSGGALIGRHKALALIAL</sequence>
<name>A0A1L3I0N0_9RHOB</name>
<evidence type="ECO:0000313" key="2">
    <source>
        <dbReference type="EMBL" id="APG45664.1"/>
    </source>
</evidence>
<keyword evidence="3" id="KW-1185">Reference proteome</keyword>